<dbReference type="AlphaFoldDB" id="A0A368KSR0"/>
<dbReference type="InterPro" id="IPR022385">
    <property type="entry name" value="Rhs_assc_core"/>
</dbReference>
<comment type="caution">
    <text evidence="1">The sequence shown here is derived from an EMBL/GenBank/DDBJ whole genome shotgun (WGS) entry which is preliminary data.</text>
</comment>
<evidence type="ECO:0000313" key="1">
    <source>
        <dbReference type="EMBL" id="RCS51935.1"/>
    </source>
</evidence>
<accession>A0A368KSR0</accession>
<name>A0A368KSR0_9BACT</name>
<dbReference type="InterPro" id="IPR050708">
    <property type="entry name" value="T6SS_VgrG/RHS"/>
</dbReference>
<gene>
    <name evidence="1" type="ORF">DTL42_09705</name>
</gene>
<proteinExistence type="predicted"/>
<dbReference type="Gene3D" id="2.180.10.10">
    <property type="entry name" value="RHS repeat-associated core"/>
    <property type="match status" value="1"/>
</dbReference>
<dbReference type="EMBL" id="QPEX01000016">
    <property type="protein sequence ID" value="RCS51935.1"/>
    <property type="molecule type" value="Genomic_DNA"/>
</dbReference>
<sequence>MTSLSDGIASVADFAYDGLNRRILRDANSLATHFYYNQYWQCLERSGAASTASLQYVWGQRYIDDLALSETSNTRPFYCQDANYNVVAAIEDSGGAIERYAYSLYGSTVVLDGAFSPKSSGLIGNEILYTGRRLDTDTGLYQFRNRYFRSGLGMFLSRDPMGYSDGPGLYEYVGSNPILMLDPMGLSCTESKTQLNYPFPWDESDPPRKWSLLKGKLPIEFDIEASVNCTKKICDEGCGCSLEAQKVTTDCRVNFGLKVQAKIKIRLDTVTAAAGTSVTVGGMFQLSGRIVHGEGGCKDEQYTDLCLNMRGQLFLKCCPVDWSWWGKACGSVKITCDNSICGGGYMPSGTPSSSPFGLEKCSVKITGEACLLGYCQEKTFWNEDDGWL</sequence>
<organism evidence="1 2">
    <name type="scientific">Bremerella cremea</name>
    <dbReference type="NCBI Taxonomy" id="1031537"/>
    <lineage>
        <taxon>Bacteria</taxon>
        <taxon>Pseudomonadati</taxon>
        <taxon>Planctomycetota</taxon>
        <taxon>Planctomycetia</taxon>
        <taxon>Pirellulales</taxon>
        <taxon>Pirellulaceae</taxon>
        <taxon>Bremerella</taxon>
    </lineage>
</organism>
<dbReference type="PANTHER" id="PTHR32305">
    <property type="match status" value="1"/>
</dbReference>
<protein>
    <submittedName>
        <fullName evidence="1">RHS repeat-associated core domain-containing protein</fullName>
    </submittedName>
</protein>
<dbReference type="NCBIfam" id="TIGR03696">
    <property type="entry name" value="Rhs_assc_core"/>
    <property type="match status" value="1"/>
</dbReference>
<dbReference type="PANTHER" id="PTHR32305:SF15">
    <property type="entry name" value="PROTEIN RHSA-RELATED"/>
    <property type="match status" value="1"/>
</dbReference>
<reference evidence="1 2" key="1">
    <citation type="submission" date="2018-07" db="EMBL/GenBank/DDBJ databases">
        <title>Comparative genomes isolates from brazilian mangrove.</title>
        <authorList>
            <person name="De Araujo J.E."/>
            <person name="Taketani R.G."/>
            <person name="Silva M.C.P."/>
            <person name="Lourenco M.V."/>
            <person name="Oliveira V.M."/>
            <person name="Andreote F.D."/>
        </authorList>
    </citation>
    <scope>NUCLEOTIDE SEQUENCE [LARGE SCALE GENOMIC DNA]</scope>
    <source>
        <strain evidence="1 2">HEX PRIS-MGV</strain>
    </source>
</reference>
<evidence type="ECO:0000313" key="2">
    <source>
        <dbReference type="Proteomes" id="UP000253562"/>
    </source>
</evidence>
<dbReference type="Proteomes" id="UP000253562">
    <property type="component" value="Unassembled WGS sequence"/>
</dbReference>